<feature type="transmembrane region" description="Helical" evidence="1">
    <location>
        <begin position="6"/>
        <end position="26"/>
    </location>
</feature>
<gene>
    <name evidence="2" type="ORF">AA23TX_08247</name>
</gene>
<keyword evidence="1" id="KW-0472">Membrane</keyword>
<keyword evidence="3" id="KW-1185">Reference proteome</keyword>
<evidence type="ECO:0000256" key="1">
    <source>
        <dbReference type="SAM" id="Phobius"/>
    </source>
</evidence>
<organism evidence="2 3">
    <name type="scientific">Amycolatopsis camponoti</name>
    <dbReference type="NCBI Taxonomy" id="2606593"/>
    <lineage>
        <taxon>Bacteria</taxon>
        <taxon>Bacillati</taxon>
        <taxon>Actinomycetota</taxon>
        <taxon>Actinomycetes</taxon>
        <taxon>Pseudonocardiales</taxon>
        <taxon>Pseudonocardiaceae</taxon>
        <taxon>Amycolatopsis</taxon>
    </lineage>
</organism>
<proteinExistence type="predicted"/>
<dbReference type="Gene3D" id="2.160.20.80">
    <property type="entry name" value="E3 ubiquitin-protein ligase SopA"/>
    <property type="match status" value="1"/>
</dbReference>
<dbReference type="Proteomes" id="UP000399805">
    <property type="component" value="Unassembled WGS sequence"/>
</dbReference>
<sequence length="452" mass="49985">MSDWLRWLLIAIVVLAAVGLVVGRRVSPDRLRVSWLRMPDLAGRGSILVSVLAWLVVAIVVAGGTTGGLLWFLGWPKLPAAGVFGVDQLLDLLKIALSVVAGFGGVVLLAVNYRKQRVTEKEHDLAVDKADRETVQSFNERLGTAAEQLAHESPAVRLTGVYALAGLADDWVDKRQVCVDVLCGYLRLQPEVMTPGETEVRQAILRMIRDRLAGFEWWLPVDFDFTGIVFENADFSGLRFPGRVVVFDRATFTGELTSFDHTRFEGLLSCHGAQFSAVRTSITYAWFNGGAEFVGAEFGGQQLICSGWDARAPVDFYRCRFPVGSLDFSALSIEHAVVRFEQAEFSDAALDFGLLGNWSGSGAFARLSFEDVRFIRCRLDLQFLSESERAIWLTDCLLDTTAVVIDDREASMPWLNLRNVELRGGTEIPEEIIRRPRSLSSAPRPSTPAPEA</sequence>
<keyword evidence="1" id="KW-1133">Transmembrane helix</keyword>
<evidence type="ECO:0008006" key="4">
    <source>
        <dbReference type="Google" id="ProtNLM"/>
    </source>
</evidence>
<reference evidence="2 3" key="1">
    <citation type="submission" date="2019-09" db="EMBL/GenBank/DDBJ databases">
        <authorList>
            <person name="Leyn A S."/>
        </authorList>
    </citation>
    <scope>NUCLEOTIDE SEQUENCE [LARGE SCALE GENOMIC DNA]</scope>
    <source>
        <strain evidence="2">AA231_1</strain>
    </source>
</reference>
<dbReference type="RefSeq" id="WP_155548178.1">
    <property type="nucleotide sequence ID" value="NZ_CABVGP010000003.1"/>
</dbReference>
<dbReference type="EMBL" id="CABVGP010000003">
    <property type="protein sequence ID" value="VVJ23349.1"/>
    <property type="molecule type" value="Genomic_DNA"/>
</dbReference>
<protein>
    <recommendedName>
        <fullName evidence="4">Pentapeptide repeat-containing protein</fullName>
    </recommendedName>
</protein>
<evidence type="ECO:0000313" key="2">
    <source>
        <dbReference type="EMBL" id="VVJ23349.1"/>
    </source>
</evidence>
<dbReference type="AlphaFoldDB" id="A0A6I8M6L2"/>
<keyword evidence="1" id="KW-0812">Transmembrane</keyword>
<evidence type="ECO:0000313" key="3">
    <source>
        <dbReference type="Proteomes" id="UP000399805"/>
    </source>
</evidence>
<feature type="transmembrane region" description="Helical" evidence="1">
    <location>
        <begin position="92"/>
        <end position="111"/>
    </location>
</feature>
<accession>A0A6I8M6L2</accession>
<feature type="transmembrane region" description="Helical" evidence="1">
    <location>
        <begin position="47"/>
        <end position="72"/>
    </location>
</feature>
<name>A0A6I8M6L2_9PSEU</name>